<dbReference type="EMBL" id="LR796748">
    <property type="protein sequence ID" value="CAB4163631.1"/>
    <property type="molecule type" value="Genomic_DNA"/>
</dbReference>
<sequence length="77" mass="9293">MTKTYDQMTDAEKYHHELPQYRQKLIVAGIERDDILRLVCRAFNMLTELLEKPELANDAEWKVEYKHLDEAIDKWLK</sequence>
<proteinExistence type="predicted"/>
<organism evidence="1">
    <name type="scientific">uncultured Caudovirales phage</name>
    <dbReference type="NCBI Taxonomy" id="2100421"/>
    <lineage>
        <taxon>Viruses</taxon>
        <taxon>Duplodnaviria</taxon>
        <taxon>Heunggongvirae</taxon>
        <taxon>Uroviricota</taxon>
        <taxon>Caudoviricetes</taxon>
        <taxon>Peduoviridae</taxon>
        <taxon>Maltschvirus</taxon>
        <taxon>Maltschvirus maltsch</taxon>
    </lineage>
</organism>
<gene>
    <name evidence="1" type="ORF">UFOVP811_46</name>
</gene>
<reference evidence="1" key="1">
    <citation type="submission" date="2020-04" db="EMBL/GenBank/DDBJ databases">
        <authorList>
            <person name="Chiriac C."/>
            <person name="Salcher M."/>
            <person name="Ghai R."/>
            <person name="Kavagutti S V."/>
        </authorList>
    </citation>
    <scope>NUCLEOTIDE SEQUENCE</scope>
</reference>
<protein>
    <submittedName>
        <fullName evidence="1">Uncharacterized protein</fullName>
    </submittedName>
</protein>
<accession>A0A6J5P2P9</accession>
<name>A0A6J5P2P9_9CAUD</name>
<evidence type="ECO:0000313" key="1">
    <source>
        <dbReference type="EMBL" id="CAB4163631.1"/>
    </source>
</evidence>